<dbReference type="OrthoDB" id="3360610at2759"/>
<dbReference type="SUPFAM" id="SSF54593">
    <property type="entry name" value="Glyoxalase/Bleomycin resistance protein/Dihydroxybiphenyl dioxygenase"/>
    <property type="match status" value="1"/>
</dbReference>
<dbReference type="VEuPathDB" id="FungiDB:A1O7_07532"/>
<name>W9VWV6_9EURO</name>
<dbReference type="Proteomes" id="UP000019473">
    <property type="component" value="Unassembled WGS sequence"/>
</dbReference>
<dbReference type="GeneID" id="19182104"/>
<organism evidence="1 2">
    <name type="scientific">Cladophialophora yegresii CBS 114405</name>
    <dbReference type="NCBI Taxonomy" id="1182544"/>
    <lineage>
        <taxon>Eukaryota</taxon>
        <taxon>Fungi</taxon>
        <taxon>Dikarya</taxon>
        <taxon>Ascomycota</taxon>
        <taxon>Pezizomycotina</taxon>
        <taxon>Eurotiomycetes</taxon>
        <taxon>Chaetothyriomycetidae</taxon>
        <taxon>Chaetothyriales</taxon>
        <taxon>Herpotrichiellaceae</taxon>
        <taxon>Cladophialophora</taxon>
    </lineage>
</organism>
<reference evidence="1 2" key="1">
    <citation type="submission" date="2013-03" db="EMBL/GenBank/DDBJ databases">
        <title>The Genome Sequence of Cladophialophora yegresii CBS 114405.</title>
        <authorList>
            <consortium name="The Broad Institute Genomics Platform"/>
            <person name="Cuomo C."/>
            <person name="de Hoog S."/>
            <person name="Gorbushina A."/>
            <person name="Walker B."/>
            <person name="Young S.K."/>
            <person name="Zeng Q."/>
            <person name="Gargeya S."/>
            <person name="Fitzgerald M."/>
            <person name="Haas B."/>
            <person name="Abouelleil A."/>
            <person name="Allen A.W."/>
            <person name="Alvarado L."/>
            <person name="Arachchi H.M."/>
            <person name="Berlin A.M."/>
            <person name="Chapman S.B."/>
            <person name="Gainer-Dewar J."/>
            <person name="Goldberg J."/>
            <person name="Griggs A."/>
            <person name="Gujja S."/>
            <person name="Hansen M."/>
            <person name="Howarth C."/>
            <person name="Imamovic A."/>
            <person name="Ireland A."/>
            <person name="Larimer J."/>
            <person name="McCowan C."/>
            <person name="Murphy C."/>
            <person name="Pearson M."/>
            <person name="Poon T.W."/>
            <person name="Priest M."/>
            <person name="Roberts A."/>
            <person name="Saif S."/>
            <person name="Shea T."/>
            <person name="Sisk P."/>
            <person name="Sykes S."/>
            <person name="Wortman J."/>
            <person name="Nusbaum C."/>
            <person name="Birren B."/>
        </authorList>
    </citation>
    <scope>NUCLEOTIDE SEQUENCE [LARGE SCALE GENOMIC DNA]</scope>
    <source>
        <strain evidence="1 2">CBS 114405</strain>
    </source>
</reference>
<gene>
    <name evidence="1" type="ORF">A1O7_07532</name>
</gene>
<dbReference type="AlphaFoldDB" id="W9VWV6"/>
<dbReference type="RefSeq" id="XP_007759719.1">
    <property type="nucleotide sequence ID" value="XM_007761529.1"/>
</dbReference>
<dbReference type="Gene3D" id="3.10.180.10">
    <property type="entry name" value="2,3-Dihydroxybiphenyl 1,2-Dioxygenase, domain 1"/>
    <property type="match status" value="1"/>
</dbReference>
<dbReference type="InterPro" id="IPR029068">
    <property type="entry name" value="Glyas_Bleomycin-R_OHBP_Dase"/>
</dbReference>
<sequence length="121" mass="14276">MVWESYAKLGSKNMVTVFDIFAYSLRFVRERIVPNMPIPDVKNDPPKVQFVRLAHVYFEHRDLHTFAKFVKDFGLLEEKRPGNHTIYFRGYGRDPYVYVTTESSWKKGKPEFLHLAFVASD</sequence>
<dbReference type="STRING" id="1182544.W9VWV6"/>
<dbReference type="HOGENOM" id="CLU_2037833_0_0_1"/>
<evidence type="ECO:0000313" key="2">
    <source>
        <dbReference type="Proteomes" id="UP000019473"/>
    </source>
</evidence>
<comment type="caution">
    <text evidence="1">The sequence shown here is derived from an EMBL/GenBank/DDBJ whole genome shotgun (WGS) entry which is preliminary data.</text>
</comment>
<proteinExistence type="predicted"/>
<evidence type="ECO:0000313" key="1">
    <source>
        <dbReference type="EMBL" id="EXJ57185.1"/>
    </source>
</evidence>
<keyword evidence="2" id="KW-1185">Reference proteome</keyword>
<dbReference type="EMBL" id="AMGW01000005">
    <property type="protein sequence ID" value="EXJ57185.1"/>
    <property type="molecule type" value="Genomic_DNA"/>
</dbReference>
<protein>
    <submittedName>
        <fullName evidence="1">Uncharacterized protein</fullName>
    </submittedName>
</protein>
<accession>W9VWV6</accession>